<gene>
    <name evidence="7" type="ORF">SAMN02745136_01562</name>
</gene>
<dbReference type="InterPro" id="IPR032466">
    <property type="entry name" value="Metal_Hydrolase"/>
</dbReference>
<dbReference type="GO" id="GO:0005829">
    <property type="term" value="C:cytosol"/>
    <property type="evidence" value="ECO:0007669"/>
    <property type="project" value="TreeGrafter"/>
</dbReference>
<dbReference type="SUPFAM" id="SSF51556">
    <property type="entry name" value="Metallo-dependent hydrolases"/>
    <property type="match status" value="1"/>
</dbReference>
<keyword evidence="8" id="KW-1185">Reference proteome</keyword>
<feature type="domain" description="Amidohydrolase-related" evidence="6">
    <location>
        <begin position="12"/>
        <end position="324"/>
    </location>
</feature>
<evidence type="ECO:0000259" key="6">
    <source>
        <dbReference type="Pfam" id="PF04909"/>
    </source>
</evidence>
<dbReference type="PANTHER" id="PTHR21240:SF29">
    <property type="entry name" value="AMIDOHYDROLASE-RELATED DOMAIN-CONTAINING PROTEIN"/>
    <property type="match status" value="1"/>
</dbReference>
<dbReference type="OrthoDB" id="9777673at2"/>
<dbReference type="InterPro" id="IPR006680">
    <property type="entry name" value="Amidohydro-rel"/>
</dbReference>
<organism evidence="7 8">
    <name type="scientific">Anaerocolumna jejuensis DSM 15929</name>
    <dbReference type="NCBI Taxonomy" id="1121322"/>
    <lineage>
        <taxon>Bacteria</taxon>
        <taxon>Bacillati</taxon>
        <taxon>Bacillota</taxon>
        <taxon>Clostridia</taxon>
        <taxon>Lachnospirales</taxon>
        <taxon>Lachnospiraceae</taxon>
        <taxon>Anaerocolumna</taxon>
    </lineage>
</organism>
<comment type="catalytic activity">
    <reaction evidence="4">
        <text>6-methylsalicylate + H(+) = 3-methylphenol + CO2</text>
        <dbReference type="Rhea" id="RHEA:23112"/>
        <dbReference type="ChEBI" id="CHEBI:15378"/>
        <dbReference type="ChEBI" id="CHEBI:16526"/>
        <dbReference type="ChEBI" id="CHEBI:17231"/>
        <dbReference type="ChEBI" id="CHEBI:36658"/>
        <dbReference type="EC" id="4.1.1.52"/>
    </reaction>
    <physiologicalReaction direction="left-to-right" evidence="4">
        <dbReference type="Rhea" id="RHEA:23113"/>
    </physiologicalReaction>
</comment>
<dbReference type="EC" id="4.1.1.52" evidence="5"/>
<dbReference type="Pfam" id="PF04909">
    <property type="entry name" value="Amidohydro_2"/>
    <property type="match status" value="1"/>
</dbReference>
<dbReference type="InterPro" id="IPR032465">
    <property type="entry name" value="ACMSD"/>
</dbReference>
<dbReference type="Proteomes" id="UP000184386">
    <property type="component" value="Unassembled WGS sequence"/>
</dbReference>
<accession>A0A1M6P288</accession>
<dbReference type="EMBL" id="FRAC01000008">
    <property type="protein sequence ID" value="SHK02085.1"/>
    <property type="molecule type" value="Genomic_DNA"/>
</dbReference>
<dbReference type="GO" id="GO:0019748">
    <property type="term" value="P:secondary metabolic process"/>
    <property type="evidence" value="ECO:0007669"/>
    <property type="project" value="TreeGrafter"/>
</dbReference>
<evidence type="ECO:0000256" key="5">
    <source>
        <dbReference type="ARBA" id="ARBA00038889"/>
    </source>
</evidence>
<keyword evidence="3" id="KW-0456">Lyase</keyword>
<dbReference type="GO" id="GO:0016787">
    <property type="term" value="F:hydrolase activity"/>
    <property type="evidence" value="ECO:0007669"/>
    <property type="project" value="UniProtKB-KW"/>
</dbReference>
<evidence type="ECO:0000256" key="1">
    <source>
        <dbReference type="ARBA" id="ARBA00022723"/>
    </source>
</evidence>
<dbReference type="Gene3D" id="3.20.20.140">
    <property type="entry name" value="Metal-dependent hydrolases"/>
    <property type="match status" value="1"/>
</dbReference>
<evidence type="ECO:0000313" key="7">
    <source>
        <dbReference type="EMBL" id="SHK02085.1"/>
    </source>
</evidence>
<keyword evidence="2" id="KW-0862">Zinc</keyword>
<evidence type="ECO:0000313" key="8">
    <source>
        <dbReference type="Proteomes" id="UP000184386"/>
    </source>
</evidence>
<evidence type="ECO:0000256" key="3">
    <source>
        <dbReference type="ARBA" id="ARBA00023239"/>
    </source>
</evidence>
<keyword evidence="7" id="KW-0378">Hydrolase</keyword>
<evidence type="ECO:0000256" key="2">
    <source>
        <dbReference type="ARBA" id="ARBA00022833"/>
    </source>
</evidence>
<sequence>MNPVEKNDTHKIDLHAHYIPGAYKKALLECGEKNPDGFPTPAWSSEEHLEAMECLNITASMLSLSSPHINFGDKNAAKALARDANEYGAELVRKYPRRFGLLASLPLPDVESSIAEIRYAMDVLHADGFSLPSNTRGVYLGNERLDPILEELNKYKSVVAIHPNKPGSIPADVVEELPIPIMEFFFDTSRTVANMILKGTVTRFADIKFVIPHAGAFLPILADRLAAAIQMMPSIFNGHIENNSIDVYSDLRILYYDVAGVCLPRQLPAMMQLADADHFLYGSDFPYTSLPACMKLEEALKNTDLLTEEQRRRINYANALQLFPRLSQGE</sequence>
<dbReference type="GO" id="GO:0046872">
    <property type="term" value="F:metal ion binding"/>
    <property type="evidence" value="ECO:0007669"/>
    <property type="project" value="UniProtKB-KW"/>
</dbReference>
<dbReference type="PANTHER" id="PTHR21240">
    <property type="entry name" value="2-AMINO-3-CARBOXYLMUCONATE-6-SEMIALDEHYDE DECARBOXYLASE"/>
    <property type="match status" value="1"/>
</dbReference>
<dbReference type="STRING" id="1121322.SAMN02745136_01562"/>
<proteinExistence type="predicted"/>
<name>A0A1M6P288_9FIRM</name>
<reference evidence="7 8" key="1">
    <citation type="submission" date="2016-11" db="EMBL/GenBank/DDBJ databases">
        <authorList>
            <person name="Jaros S."/>
            <person name="Januszkiewicz K."/>
            <person name="Wedrychowicz H."/>
        </authorList>
    </citation>
    <scope>NUCLEOTIDE SEQUENCE [LARGE SCALE GENOMIC DNA]</scope>
    <source>
        <strain evidence="7 8">DSM 15929</strain>
    </source>
</reference>
<evidence type="ECO:0000256" key="4">
    <source>
        <dbReference type="ARBA" id="ARBA00036832"/>
    </source>
</evidence>
<dbReference type="GO" id="GO:0047596">
    <property type="term" value="F:6-methylsalicylate decarboxylase activity"/>
    <property type="evidence" value="ECO:0007669"/>
    <property type="project" value="UniProtKB-EC"/>
</dbReference>
<keyword evidence="1" id="KW-0479">Metal-binding</keyword>
<dbReference type="AlphaFoldDB" id="A0A1M6P288"/>
<protein>
    <recommendedName>
        <fullName evidence="5">6-methylsalicylate decarboxylase</fullName>
        <ecNumber evidence="5">4.1.1.52</ecNumber>
    </recommendedName>
</protein>
<dbReference type="RefSeq" id="WP_073274486.1">
    <property type="nucleotide sequence ID" value="NZ_FRAC01000008.1"/>
</dbReference>